<sequence>EQMSPTHSYCIDSNRTAKSEGKENLNRWYTEDGVDGVPGDLDLGSIAN</sequence>
<accession>A0A392PWQ1</accession>
<feature type="compositionally biased region" description="Polar residues" evidence="1">
    <location>
        <begin position="1"/>
        <end position="14"/>
    </location>
</feature>
<feature type="region of interest" description="Disordered" evidence="1">
    <location>
        <begin position="1"/>
        <end position="21"/>
    </location>
</feature>
<organism evidence="2 3">
    <name type="scientific">Trifolium medium</name>
    <dbReference type="NCBI Taxonomy" id="97028"/>
    <lineage>
        <taxon>Eukaryota</taxon>
        <taxon>Viridiplantae</taxon>
        <taxon>Streptophyta</taxon>
        <taxon>Embryophyta</taxon>
        <taxon>Tracheophyta</taxon>
        <taxon>Spermatophyta</taxon>
        <taxon>Magnoliopsida</taxon>
        <taxon>eudicotyledons</taxon>
        <taxon>Gunneridae</taxon>
        <taxon>Pentapetalae</taxon>
        <taxon>rosids</taxon>
        <taxon>fabids</taxon>
        <taxon>Fabales</taxon>
        <taxon>Fabaceae</taxon>
        <taxon>Papilionoideae</taxon>
        <taxon>50 kb inversion clade</taxon>
        <taxon>NPAAA clade</taxon>
        <taxon>Hologalegina</taxon>
        <taxon>IRL clade</taxon>
        <taxon>Trifolieae</taxon>
        <taxon>Trifolium</taxon>
    </lineage>
</organism>
<evidence type="ECO:0000313" key="2">
    <source>
        <dbReference type="EMBL" id="MCI16244.1"/>
    </source>
</evidence>
<keyword evidence="3" id="KW-1185">Reference proteome</keyword>
<dbReference type="EMBL" id="LXQA010100021">
    <property type="protein sequence ID" value="MCI16244.1"/>
    <property type="molecule type" value="Genomic_DNA"/>
</dbReference>
<dbReference type="Proteomes" id="UP000265520">
    <property type="component" value="Unassembled WGS sequence"/>
</dbReference>
<evidence type="ECO:0000256" key="1">
    <source>
        <dbReference type="SAM" id="MobiDB-lite"/>
    </source>
</evidence>
<feature type="non-terminal residue" evidence="2">
    <location>
        <position position="1"/>
    </location>
</feature>
<name>A0A392PWQ1_9FABA</name>
<proteinExistence type="predicted"/>
<comment type="caution">
    <text evidence="2">The sequence shown here is derived from an EMBL/GenBank/DDBJ whole genome shotgun (WGS) entry which is preliminary data.</text>
</comment>
<dbReference type="AlphaFoldDB" id="A0A392PWQ1"/>
<evidence type="ECO:0000313" key="3">
    <source>
        <dbReference type="Proteomes" id="UP000265520"/>
    </source>
</evidence>
<protein>
    <submittedName>
        <fullName evidence="2">Uncharacterized protein</fullName>
    </submittedName>
</protein>
<reference evidence="2 3" key="1">
    <citation type="journal article" date="2018" name="Front. Plant Sci.">
        <title>Red Clover (Trifolium pratense) and Zigzag Clover (T. medium) - A Picture of Genomic Similarities and Differences.</title>
        <authorList>
            <person name="Dluhosova J."/>
            <person name="Istvanek J."/>
            <person name="Nedelnik J."/>
            <person name="Repkova J."/>
        </authorList>
    </citation>
    <scope>NUCLEOTIDE SEQUENCE [LARGE SCALE GENOMIC DNA]</scope>
    <source>
        <strain evidence="3">cv. 10/8</strain>
        <tissue evidence="2">Leaf</tissue>
    </source>
</reference>